<proteinExistence type="predicted"/>
<protein>
    <submittedName>
        <fullName evidence="1">Uncharacterized protein</fullName>
    </submittedName>
</protein>
<reference evidence="1 2" key="1">
    <citation type="journal article" date="2020" name="Mol. Biol. Evol.">
        <title>Distinct Expression and Methylation Patterns for Genes with Different Fates following a Single Whole-Genome Duplication in Flowering Plants.</title>
        <authorList>
            <person name="Shi T."/>
            <person name="Rahmani R.S."/>
            <person name="Gugger P.F."/>
            <person name="Wang M."/>
            <person name="Li H."/>
            <person name="Zhang Y."/>
            <person name="Li Z."/>
            <person name="Wang Q."/>
            <person name="Van de Peer Y."/>
            <person name="Marchal K."/>
            <person name="Chen J."/>
        </authorList>
    </citation>
    <scope>NUCLEOTIDE SEQUENCE [LARGE SCALE GENOMIC DNA]</scope>
    <source>
        <tissue evidence="1">Leaf</tissue>
    </source>
</reference>
<comment type="caution">
    <text evidence="1">The sequence shown here is derived from an EMBL/GenBank/DDBJ whole genome shotgun (WGS) entry which is preliminary data.</text>
</comment>
<accession>A0A822ZC99</accession>
<sequence length="87" mass="10039">MSKFGSSWGGWDPYSDKPCCSSWKSIEKVHNDSAAEAKFKVGRPRLMQRSAAHRALWVPKFHRNLQDCKLEEVSNLHIMTTTDSIWM</sequence>
<evidence type="ECO:0000313" key="1">
    <source>
        <dbReference type="EMBL" id="DAD39158.1"/>
    </source>
</evidence>
<dbReference type="Proteomes" id="UP000607653">
    <property type="component" value="Unassembled WGS sequence"/>
</dbReference>
<organism evidence="1 2">
    <name type="scientific">Nelumbo nucifera</name>
    <name type="common">Sacred lotus</name>
    <dbReference type="NCBI Taxonomy" id="4432"/>
    <lineage>
        <taxon>Eukaryota</taxon>
        <taxon>Viridiplantae</taxon>
        <taxon>Streptophyta</taxon>
        <taxon>Embryophyta</taxon>
        <taxon>Tracheophyta</taxon>
        <taxon>Spermatophyta</taxon>
        <taxon>Magnoliopsida</taxon>
        <taxon>Proteales</taxon>
        <taxon>Nelumbonaceae</taxon>
        <taxon>Nelumbo</taxon>
    </lineage>
</organism>
<dbReference type="AlphaFoldDB" id="A0A822ZC99"/>
<name>A0A822ZC99_NELNU</name>
<evidence type="ECO:0000313" key="2">
    <source>
        <dbReference type="Proteomes" id="UP000607653"/>
    </source>
</evidence>
<keyword evidence="2" id="KW-1185">Reference proteome</keyword>
<dbReference type="EMBL" id="DUZY01000005">
    <property type="protein sequence ID" value="DAD39158.1"/>
    <property type="molecule type" value="Genomic_DNA"/>
</dbReference>
<gene>
    <name evidence="1" type="ORF">HUJ06_013481</name>
</gene>